<dbReference type="GO" id="GO:1901371">
    <property type="term" value="P:regulation of leaf morphogenesis"/>
    <property type="evidence" value="ECO:0007669"/>
    <property type="project" value="TreeGrafter"/>
</dbReference>
<keyword evidence="10" id="KW-1185">Reference proteome</keyword>
<dbReference type="PANTHER" id="PTHR33348:SF44">
    <property type="entry name" value="PRECURSOR OF CEP6"/>
    <property type="match status" value="1"/>
</dbReference>
<dbReference type="Proteomes" id="UP000594638">
    <property type="component" value="Unassembled WGS sequence"/>
</dbReference>
<evidence type="ECO:0000256" key="7">
    <source>
        <dbReference type="ARBA" id="ARBA00023278"/>
    </source>
</evidence>
<dbReference type="EMBL" id="CACTIH010000512">
    <property type="protein sequence ID" value="CAA2961207.1"/>
    <property type="molecule type" value="Genomic_DNA"/>
</dbReference>
<evidence type="ECO:0000313" key="10">
    <source>
        <dbReference type="Proteomes" id="UP000594638"/>
    </source>
</evidence>
<keyword evidence="7" id="KW-0379">Hydroxylation</keyword>
<dbReference type="AlphaFoldDB" id="A0A8S0Q4S0"/>
<comment type="caution">
    <text evidence="9">The sequence shown here is derived from an EMBL/GenBank/DDBJ whole genome shotgun (WGS) entry which is preliminary data.</text>
</comment>
<dbReference type="GO" id="GO:2000280">
    <property type="term" value="P:regulation of root development"/>
    <property type="evidence" value="ECO:0007669"/>
    <property type="project" value="TreeGrafter"/>
</dbReference>
<organism evidence="9 10">
    <name type="scientific">Olea europaea subsp. europaea</name>
    <dbReference type="NCBI Taxonomy" id="158383"/>
    <lineage>
        <taxon>Eukaryota</taxon>
        <taxon>Viridiplantae</taxon>
        <taxon>Streptophyta</taxon>
        <taxon>Embryophyta</taxon>
        <taxon>Tracheophyta</taxon>
        <taxon>Spermatophyta</taxon>
        <taxon>Magnoliopsida</taxon>
        <taxon>eudicotyledons</taxon>
        <taxon>Gunneridae</taxon>
        <taxon>Pentapetalae</taxon>
        <taxon>asterids</taxon>
        <taxon>lamiids</taxon>
        <taxon>Lamiales</taxon>
        <taxon>Oleaceae</taxon>
        <taxon>Oleeae</taxon>
        <taxon>Olea</taxon>
    </lineage>
</organism>
<reference evidence="9 10" key="1">
    <citation type="submission" date="2019-12" db="EMBL/GenBank/DDBJ databases">
        <authorList>
            <person name="Alioto T."/>
            <person name="Alioto T."/>
            <person name="Gomez Garrido J."/>
        </authorList>
    </citation>
    <scope>NUCLEOTIDE SEQUENCE [LARGE SCALE GENOMIC DNA]</scope>
</reference>
<accession>A0A8S0Q4S0</accession>
<keyword evidence="3" id="KW-0052">Apoplast</keyword>
<comment type="similarity">
    <text evidence="2">Belongs to the C-terminally encoded plant signaling peptide (CEP) family.</text>
</comment>
<dbReference type="Gramene" id="OE9A022953T1">
    <property type="protein sequence ID" value="OE9A022953C1"/>
    <property type="gene ID" value="OE9A022953"/>
</dbReference>
<dbReference type="OrthoDB" id="913770at2759"/>
<dbReference type="InterPro" id="IPR033250">
    <property type="entry name" value="CEP"/>
</dbReference>
<evidence type="ECO:0000256" key="5">
    <source>
        <dbReference type="ARBA" id="ARBA00022702"/>
    </source>
</evidence>
<dbReference type="GO" id="GO:0005179">
    <property type="term" value="F:hormone activity"/>
    <property type="evidence" value="ECO:0007669"/>
    <property type="project" value="UniProtKB-KW"/>
</dbReference>
<evidence type="ECO:0000256" key="6">
    <source>
        <dbReference type="ARBA" id="ARBA00022729"/>
    </source>
</evidence>
<evidence type="ECO:0000256" key="4">
    <source>
        <dbReference type="ARBA" id="ARBA00022525"/>
    </source>
</evidence>
<evidence type="ECO:0000256" key="8">
    <source>
        <dbReference type="SAM" id="MobiDB-lite"/>
    </source>
</evidence>
<gene>
    <name evidence="9" type="ORF">OLEA9_A022953</name>
</gene>
<evidence type="ECO:0000313" key="9">
    <source>
        <dbReference type="EMBL" id="CAA2961207.1"/>
    </source>
</evidence>
<evidence type="ECO:0008006" key="11">
    <source>
        <dbReference type="Google" id="ProtNLM"/>
    </source>
</evidence>
<sequence>VDMMRYLKAINTKAILKSKYSAPKQQIYLPLLKHAVIKAAKNYICLSTFPFMAYIQNIPLLLFLLAGFSCLQISLTEGRQLKPFKKQEKHDFPANASLQIVGQKRNPPPTNQKHEVDSSDAMGVNDFRPTSPGKSPGIGHSFPAQKDNVAGKTDDFRPTGPGHSPGIGHSFANKTTGPNA</sequence>
<evidence type="ECO:0000256" key="3">
    <source>
        <dbReference type="ARBA" id="ARBA00022523"/>
    </source>
</evidence>
<protein>
    <recommendedName>
        <fullName evidence="11">Precursor of CEP9</fullName>
    </recommendedName>
</protein>
<dbReference type="GO" id="GO:0006995">
    <property type="term" value="P:cellular response to nitrogen starvation"/>
    <property type="evidence" value="ECO:0007669"/>
    <property type="project" value="UniProtKB-ARBA"/>
</dbReference>
<dbReference type="GO" id="GO:0048364">
    <property type="term" value="P:root development"/>
    <property type="evidence" value="ECO:0007669"/>
    <property type="project" value="InterPro"/>
</dbReference>
<keyword evidence="4" id="KW-0964">Secreted</keyword>
<dbReference type="PANTHER" id="PTHR33348">
    <property type="entry name" value="PRECURSOR OF CEP5"/>
    <property type="match status" value="1"/>
</dbReference>
<evidence type="ECO:0000256" key="2">
    <source>
        <dbReference type="ARBA" id="ARBA00008963"/>
    </source>
</evidence>
<name>A0A8S0Q4S0_OLEEU</name>
<evidence type="ECO:0000256" key="1">
    <source>
        <dbReference type="ARBA" id="ARBA00004271"/>
    </source>
</evidence>
<proteinExistence type="inferred from homology"/>
<comment type="subcellular location">
    <subcellularLocation>
        <location evidence="1">Secreted</location>
        <location evidence="1">Extracellular space</location>
        <location evidence="1">Apoplast</location>
    </subcellularLocation>
</comment>
<feature type="non-terminal residue" evidence="9">
    <location>
        <position position="1"/>
    </location>
</feature>
<keyword evidence="5" id="KW-0372">Hormone</keyword>
<feature type="region of interest" description="Disordered" evidence="8">
    <location>
        <begin position="95"/>
        <end position="180"/>
    </location>
</feature>
<dbReference type="GO" id="GO:1902025">
    <property type="term" value="P:nitrate import"/>
    <property type="evidence" value="ECO:0007669"/>
    <property type="project" value="TreeGrafter"/>
</dbReference>
<keyword evidence="6" id="KW-0732">Signal</keyword>
<dbReference type="GO" id="GO:0048046">
    <property type="term" value="C:apoplast"/>
    <property type="evidence" value="ECO:0007669"/>
    <property type="project" value="UniProtKB-SubCell"/>
</dbReference>